<proteinExistence type="predicted"/>
<evidence type="ECO:0000313" key="1">
    <source>
        <dbReference type="EMBL" id="MBE7700546.1"/>
    </source>
</evidence>
<dbReference type="AlphaFoldDB" id="A0A9D5UAL6"/>
<reference evidence="1 2" key="1">
    <citation type="submission" date="2020-08" db="EMBL/GenBank/DDBJ databases">
        <title>A Genomic Blueprint of the Chicken Gut Microbiome.</title>
        <authorList>
            <person name="Gilroy R."/>
            <person name="Ravi A."/>
            <person name="Getino M."/>
            <person name="Pursley I."/>
            <person name="Horton D.L."/>
            <person name="Alikhan N.-F."/>
            <person name="Baker D."/>
            <person name="Gharbi K."/>
            <person name="Hall N."/>
            <person name="Watson M."/>
            <person name="Adriaenssens E.M."/>
            <person name="Foster-Nyarko E."/>
            <person name="Jarju S."/>
            <person name="Secka A."/>
            <person name="Antonio M."/>
            <person name="Oren A."/>
            <person name="Chaudhuri R."/>
            <person name="La Ragione R.M."/>
            <person name="Hildebrand F."/>
            <person name="Pallen M.J."/>
        </authorList>
    </citation>
    <scope>NUCLEOTIDE SEQUENCE [LARGE SCALE GENOMIC DNA]</scope>
    <source>
        <strain evidence="1 2">Sa1BUA8</strain>
    </source>
</reference>
<comment type="caution">
    <text evidence="1">The sequence shown here is derived from an EMBL/GenBank/DDBJ whole genome shotgun (WGS) entry which is preliminary data.</text>
</comment>
<gene>
    <name evidence="1" type="ORF">H9623_09540</name>
</gene>
<name>A0A9D5UAL6_9CELL</name>
<accession>A0A9D5UAL6</accession>
<organism evidence="1 2">
    <name type="scientific">Oerskovia douganii</name>
    <dbReference type="NCBI Taxonomy" id="2762210"/>
    <lineage>
        <taxon>Bacteria</taxon>
        <taxon>Bacillati</taxon>
        <taxon>Actinomycetota</taxon>
        <taxon>Actinomycetes</taxon>
        <taxon>Micrococcales</taxon>
        <taxon>Cellulomonadaceae</taxon>
        <taxon>Oerskovia</taxon>
    </lineage>
</organism>
<sequence>MEDRRLDRELRRMAIIARLEALRIVGGERLQVVQQRRLAVSVRAHEMRPRLP</sequence>
<protein>
    <submittedName>
        <fullName evidence="1">Uncharacterized protein</fullName>
    </submittedName>
</protein>
<dbReference type="EMBL" id="JACSPN010000010">
    <property type="protein sequence ID" value="MBE7700546.1"/>
    <property type="molecule type" value="Genomic_DNA"/>
</dbReference>
<dbReference type="Proteomes" id="UP000822993">
    <property type="component" value="Unassembled WGS sequence"/>
</dbReference>
<keyword evidence="2" id="KW-1185">Reference proteome</keyword>
<dbReference type="RefSeq" id="WP_193719823.1">
    <property type="nucleotide sequence ID" value="NZ_JACSPN010000010.1"/>
</dbReference>
<evidence type="ECO:0000313" key="2">
    <source>
        <dbReference type="Proteomes" id="UP000822993"/>
    </source>
</evidence>